<evidence type="ECO:0000313" key="4">
    <source>
        <dbReference type="Proteomes" id="UP000814243"/>
    </source>
</evidence>
<evidence type="ECO:0000256" key="1">
    <source>
        <dbReference type="SAM" id="Coils"/>
    </source>
</evidence>
<evidence type="ECO:0000256" key="2">
    <source>
        <dbReference type="SAM" id="MobiDB-lite"/>
    </source>
</evidence>
<feature type="region of interest" description="Disordered" evidence="2">
    <location>
        <begin position="255"/>
        <end position="274"/>
    </location>
</feature>
<evidence type="ECO:0000313" key="3">
    <source>
        <dbReference type="EMBL" id="KAH9628915.1"/>
    </source>
</evidence>
<reference evidence="3" key="1">
    <citation type="journal article" date="2021" name="G3 (Bethesda)">
        <title>Genome and transcriptome analysis of the beet armyworm Spodoptera exigua reveals targets for pest control. .</title>
        <authorList>
            <person name="Simon S."/>
            <person name="Breeschoten T."/>
            <person name="Jansen H.J."/>
            <person name="Dirks R.P."/>
            <person name="Schranz M.E."/>
            <person name="Ros V.I.D."/>
        </authorList>
    </citation>
    <scope>NUCLEOTIDE SEQUENCE</scope>
    <source>
        <strain evidence="3">TB_SE_WUR_2020</strain>
    </source>
</reference>
<comment type="caution">
    <text evidence="3">The sequence shown here is derived from an EMBL/GenBank/DDBJ whole genome shotgun (WGS) entry which is preliminary data.</text>
</comment>
<dbReference type="Proteomes" id="UP000814243">
    <property type="component" value="Unassembled WGS sequence"/>
</dbReference>
<name>A0A922M2I1_SPOEX</name>
<feature type="compositionally biased region" description="Pro residues" evidence="2">
    <location>
        <begin position="263"/>
        <end position="274"/>
    </location>
</feature>
<gene>
    <name evidence="3" type="ORF">HF086_006284</name>
</gene>
<accession>A0A922M2I1</accession>
<protein>
    <submittedName>
        <fullName evidence="3">Uncharacterized protein</fullName>
    </submittedName>
</protein>
<dbReference type="EMBL" id="JACEFF010000888">
    <property type="protein sequence ID" value="KAH9628915.1"/>
    <property type="molecule type" value="Genomic_DNA"/>
</dbReference>
<proteinExistence type="predicted"/>
<feature type="coiled-coil region" evidence="1">
    <location>
        <begin position="213"/>
        <end position="240"/>
    </location>
</feature>
<keyword evidence="1" id="KW-0175">Coiled coil</keyword>
<sequence length="274" mass="31537">MNRFRKRKEQAAAASLQNNQMTLQAGLRTLHEAGPELKRAISGNLDECVGEVVEPMHRRNHTLFGAVWTSIKKHGRESFYGKDRREAMQHMPSSNRNGVDKDGPSLSTMMRRELGMDGKIPEEEIKQEDGNQSDEEIAMQPLLHGKDSEKIFKAIEKTSNDLMQTMRKNYRDKRTRPLNNVPYCIENPAENLITRVKQGLGKYCDKDFIQSTSREMQEALDLTQEEMDTAANQIILQERRMDAAHGRPNDVESILSRQYHPFHQPPMQPPPRKK</sequence>
<feature type="region of interest" description="Disordered" evidence="2">
    <location>
        <begin position="87"/>
        <end position="107"/>
    </location>
</feature>
<organism evidence="3 4">
    <name type="scientific">Spodoptera exigua</name>
    <name type="common">Beet armyworm</name>
    <name type="synonym">Noctua fulgens</name>
    <dbReference type="NCBI Taxonomy" id="7107"/>
    <lineage>
        <taxon>Eukaryota</taxon>
        <taxon>Metazoa</taxon>
        <taxon>Ecdysozoa</taxon>
        <taxon>Arthropoda</taxon>
        <taxon>Hexapoda</taxon>
        <taxon>Insecta</taxon>
        <taxon>Pterygota</taxon>
        <taxon>Neoptera</taxon>
        <taxon>Endopterygota</taxon>
        <taxon>Lepidoptera</taxon>
        <taxon>Glossata</taxon>
        <taxon>Ditrysia</taxon>
        <taxon>Noctuoidea</taxon>
        <taxon>Noctuidae</taxon>
        <taxon>Amphipyrinae</taxon>
        <taxon>Spodoptera</taxon>
    </lineage>
</organism>
<dbReference type="AlphaFoldDB" id="A0A922M2I1"/>